<evidence type="ECO:0000256" key="2">
    <source>
        <dbReference type="ARBA" id="ARBA00023015"/>
    </source>
</evidence>
<evidence type="ECO:0000256" key="5">
    <source>
        <dbReference type="ARBA" id="ARBA00023242"/>
    </source>
</evidence>
<dbReference type="InterPro" id="IPR005508">
    <property type="entry name" value="At2g31720-like"/>
</dbReference>
<dbReference type="Pfam" id="PF03754">
    <property type="entry name" value="At2g31720-like"/>
    <property type="match status" value="1"/>
</dbReference>
<keyword evidence="2" id="KW-0805">Transcription regulation</keyword>
<dbReference type="SUPFAM" id="SSF101936">
    <property type="entry name" value="DNA-binding pseudobarrel domain"/>
    <property type="match status" value="1"/>
</dbReference>
<comment type="caution">
    <text evidence="7">The sequence shown here is derived from an EMBL/GenBank/DDBJ whole genome shotgun (WGS) entry which is preliminary data.</text>
</comment>
<comment type="subcellular location">
    <subcellularLocation>
        <location evidence="1">Nucleus</location>
    </subcellularLocation>
</comment>
<proteinExistence type="predicted"/>
<dbReference type="GO" id="GO:0003677">
    <property type="term" value="F:DNA binding"/>
    <property type="evidence" value="ECO:0007669"/>
    <property type="project" value="UniProtKB-KW"/>
</dbReference>
<dbReference type="EMBL" id="JAKUCV010005684">
    <property type="protein sequence ID" value="KAJ4830281.1"/>
    <property type="molecule type" value="Genomic_DNA"/>
</dbReference>
<feature type="compositionally biased region" description="Basic residues" evidence="6">
    <location>
        <begin position="76"/>
        <end position="86"/>
    </location>
</feature>
<keyword evidence="4" id="KW-0804">Transcription</keyword>
<dbReference type="AlphaFoldDB" id="A0A9Q0J5F2"/>
<evidence type="ECO:0000256" key="4">
    <source>
        <dbReference type="ARBA" id="ARBA00023163"/>
    </source>
</evidence>
<keyword evidence="8" id="KW-1185">Reference proteome</keyword>
<keyword evidence="3" id="KW-0238">DNA-binding</keyword>
<keyword evidence="5" id="KW-0539">Nucleus</keyword>
<feature type="compositionally biased region" description="Basic and acidic residues" evidence="6">
    <location>
        <begin position="89"/>
        <end position="110"/>
    </location>
</feature>
<evidence type="ECO:0000313" key="8">
    <source>
        <dbReference type="Proteomes" id="UP001141552"/>
    </source>
</evidence>
<evidence type="ECO:0000256" key="1">
    <source>
        <dbReference type="ARBA" id="ARBA00004123"/>
    </source>
</evidence>
<dbReference type="InterPro" id="IPR015300">
    <property type="entry name" value="DNA-bd_pseudobarrel_sf"/>
</dbReference>
<reference evidence="7" key="1">
    <citation type="submission" date="2022-02" db="EMBL/GenBank/DDBJ databases">
        <authorList>
            <person name="Henning P.M."/>
            <person name="McCubbin A.G."/>
            <person name="Shore J.S."/>
        </authorList>
    </citation>
    <scope>NUCLEOTIDE SEQUENCE</scope>
    <source>
        <strain evidence="7">F60SS</strain>
        <tissue evidence="7">Leaves</tissue>
    </source>
</reference>
<dbReference type="PANTHER" id="PTHR31541:SF25">
    <property type="entry name" value="GAMMA-GLIADIN B"/>
    <property type="match status" value="1"/>
</dbReference>
<protein>
    <recommendedName>
        <fullName evidence="9">TF-B3 domain-containing protein</fullName>
    </recommendedName>
</protein>
<dbReference type="PANTHER" id="PTHR31541">
    <property type="entry name" value="B3 DOMAIN PLANT PROTEIN-RELATED"/>
    <property type="match status" value="1"/>
</dbReference>
<sequence>MATRLEGILDGKERSFEEFCELCKVASCGDEEKAMCLLAEHILEGFIWFKIGQAKREYHKDKTSLDDQFLGVFMPKGKRSQRKRGSRTVSEEKLATSDDHGQVGGEKEVQEEAGEEEEVVCKPKKLKKSKNSGEGSPTTPDLETQKTKKIPRKLDLAKLGFDPEPDYSHEIRERIMAEGDTDLRLVLNKQLHKTDISSHHNRFSMPAGQIIDYHSFLTQEERRKIFEDKESLPVKLVDPGKNFGMVSEVKMNKWPSHKMDSGYSLVFTSNWNAVVRRNEDLLKPDSLLQVYSFRRGGQLWFVLKMLRVPGLDDKTLMMITSSGEHGGCGSSSSSGREGIITSTVEAASAAV</sequence>
<dbReference type="OrthoDB" id="851468at2759"/>
<accession>A0A9Q0J5F2</accession>
<organism evidence="7 8">
    <name type="scientific">Turnera subulata</name>
    <dbReference type="NCBI Taxonomy" id="218843"/>
    <lineage>
        <taxon>Eukaryota</taxon>
        <taxon>Viridiplantae</taxon>
        <taxon>Streptophyta</taxon>
        <taxon>Embryophyta</taxon>
        <taxon>Tracheophyta</taxon>
        <taxon>Spermatophyta</taxon>
        <taxon>Magnoliopsida</taxon>
        <taxon>eudicotyledons</taxon>
        <taxon>Gunneridae</taxon>
        <taxon>Pentapetalae</taxon>
        <taxon>rosids</taxon>
        <taxon>fabids</taxon>
        <taxon>Malpighiales</taxon>
        <taxon>Passifloraceae</taxon>
        <taxon>Turnera</taxon>
    </lineage>
</organism>
<evidence type="ECO:0000256" key="3">
    <source>
        <dbReference type="ARBA" id="ARBA00023125"/>
    </source>
</evidence>
<reference evidence="7" key="2">
    <citation type="journal article" date="2023" name="Plants (Basel)">
        <title>Annotation of the Turnera subulata (Passifloraceae) Draft Genome Reveals the S-Locus Evolved after the Divergence of Turneroideae from Passifloroideae in a Stepwise Manner.</title>
        <authorList>
            <person name="Henning P.M."/>
            <person name="Roalson E.H."/>
            <person name="Mir W."/>
            <person name="McCubbin A.G."/>
            <person name="Shore J.S."/>
        </authorList>
    </citation>
    <scope>NUCLEOTIDE SEQUENCE</scope>
    <source>
        <strain evidence="7">F60SS</strain>
    </source>
</reference>
<feature type="region of interest" description="Disordered" evidence="6">
    <location>
        <begin position="76"/>
        <end position="149"/>
    </location>
</feature>
<dbReference type="GO" id="GO:0005634">
    <property type="term" value="C:nucleus"/>
    <property type="evidence" value="ECO:0007669"/>
    <property type="project" value="UniProtKB-SubCell"/>
</dbReference>
<dbReference type="Proteomes" id="UP001141552">
    <property type="component" value="Unassembled WGS sequence"/>
</dbReference>
<evidence type="ECO:0000313" key="7">
    <source>
        <dbReference type="EMBL" id="KAJ4830281.1"/>
    </source>
</evidence>
<name>A0A9Q0J5F2_9ROSI</name>
<gene>
    <name evidence="7" type="ORF">Tsubulata_032827</name>
</gene>
<evidence type="ECO:0000256" key="6">
    <source>
        <dbReference type="SAM" id="MobiDB-lite"/>
    </source>
</evidence>
<dbReference type="Gene3D" id="2.40.330.10">
    <property type="entry name" value="DNA-binding pseudobarrel domain"/>
    <property type="match status" value="1"/>
</dbReference>
<evidence type="ECO:0008006" key="9">
    <source>
        <dbReference type="Google" id="ProtNLM"/>
    </source>
</evidence>